<feature type="transmembrane region" description="Helical" evidence="5">
    <location>
        <begin position="12"/>
        <end position="40"/>
    </location>
</feature>
<keyword evidence="2 5" id="KW-0812">Transmembrane</keyword>
<dbReference type="Proteomes" id="UP000316612">
    <property type="component" value="Unassembled WGS sequence"/>
</dbReference>
<feature type="transmembrane region" description="Helical" evidence="5">
    <location>
        <begin position="86"/>
        <end position="110"/>
    </location>
</feature>
<evidence type="ECO:0000256" key="4">
    <source>
        <dbReference type="ARBA" id="ARBA00023136"/>
    </source>
</evidence>
<protein>
    <submittedName>
        <fullName evidence="6">Uncharacterized protein</fullName>
    </submittedName>
</protein>
<gene>
    <name evidence="6" type="ORF">AUR04nite_06250</name>
</gene>
<comment type="caution">
    <text evidence="6">The sequence shown here is derived from an EMBL/GenBank/DDBJ whole genome shotgun (WGS) entry which is preliminary data.</text>
</comment>
<feature type="transmembrane region" description="Helical" evidence="5">
    <location>
        <begin position="52"/>
        <end position="74"/>
    </location>
</feature>
<evidence type="ECO:0000256" key="5">
    <source>
        <dbReference type="SAM" id="Phobius"/>
    </source>
</evidence>
<dbReference type="RefSeq" id="WP_141361809.1">
    <property type="nucleotide sequence ID" value="NZ_BAAAJL010000003.1"/>
</dbReference>
<sequence length="244" mass="25759">MPFFQKLHPFTVLSVAIAIVAVTTAIGNVWVSLAVIVLCLAASAFAGKILKLVALSAAIVLPAFASQLLIHGLASSGSLKLTAEGLSTATALGLRTAVLVVAGLLCALIIDRHQLVAAIDLSKAPPQLGYLVAATLFLLPQLAERQKIIGEAQALRHVHFRRGIVGWFQKARMQAVPLVLSSLEETSKRAPHLAARGFPANTRMSRLRTVPDSRVQRAIRVSALVLALIGPVLILIGLQFGAVA</sequence>
<evidence type="ECO:0000256" key="1">
    <source>
        <dbReference type="ARBA" id="ARBA00004141"/>
    </source>
</evidence>
<dbReference type="GO" id="GO:0005886">
    <property type="term" value="C:plasma membrane"/>
    <property type="evidence" value="ECO:0007669"/>
    <property type="project" value="UniProtKB-ARBA"/>
</dbReference>
<proteinExistence type="predicted"/>
<accession>A0A4Y4DKH9</accession>
<keyword evidence="4 5" id="KW-0472">Membrane</keyword>
<evidence type="ECO:0000313" key="7">
    <source>
        <dbReference type="Proteomes" id="UP000316612"/>
    </source>
</evidence>
<organism evidence="6 7">
    <name type="scientific">Glutamicibacter uratoxydans</name>
    <name type="common">Arthrobacter uratoxydans</name>
    <dbReference type="NCBI Taxonomy" id="43667"/>
    <lineage>
        <taxon>Bacteria</taxon>
        <taxon>Bacillati</taxon>
        <taxon>Actinomycetota</taxon>
        <taxon>Actinomycetes</taxon>
        <taxon>Micrococcales</taxon>
        <taxon>Micrococcaceae</taxon>
        <taxon>Glutamicibacter</taxon>
    </lineage>
</organism>
<evidence type="ECO:0000256" key="2">
    <source>
        <dbReference type="ARBA" id="ARBA00022692"/>
    </source>
</evidence>
<feature type="transmembrane region" description="Helical" evidence="5">
    <location>
        <begin position="221"/>
        <end position="242"/>
    </location>
</feature>
<keyword evidence="7" id="KW-1185">Reference proteome</keyword>
<name>A0A4Y4DKH9_GLUUR</name>
<dbReference type="OrthoDB" id="5431428at2"/>
<reference evidence="6 7" key="1">
    <citation type="submission" date="2019-06" db="EMBL/GenBank/DDBJ databases">
        <title>Whole genome shotgun sequence of Glutamicibacter uratoxydans NBRC 15515.</title>
        <authorList>
            <person name="Hosoyama A."/>
            <person name="Uohara A."/>
            <person name="Ohji S."/>
            <person name="Ichikawa N."/>
        </authorList>
    </citation>
    <scope>NUCLEOTIDE SEQUENCE [LARGE SCALE GENOMIC DNA]</scope>
    <source>
        <strain evidence="6 7">NBRC 15515</strain>
    </source>
</reference>
<dbReference type="EMBL" id="BJNY01000002">
    <property type="protein sequence ID" value="GED05093.1"/>
    <property type="molecule type" value="Genomic_DNA"/>
</dbReference>
<keyword evidence="3 5" id="KW-1133">Transmembrane helix</keyword>
<dbReference type="Pfam" id="PF02361">
    <property type="entry name" value="CbiQ"/>
    <property type="match status" value="1"/>
</dbReference>
<evidence type="ECO:0000313" key="6">
    <source>
        <dbReference type="EMBL" id="GED05093.1"/>
    </source>
</evidence>
<evidence type="ECO:0000256" key="3">
    <source>
        <dbReference type="ARBA" id="ARBA00022989"/>
    </source>
</evidence>
<comment type="subcellular location">
    <subcellularLocation>
        <location evidence="1">Membrane</location>
        <topology evidence="1">Multi-pass membrane protein</topology>
    </subcellularLocation>
</comment>
<dbReference type="AlphaFoldDB" id="A0A4Y4DKH9"/>
<dbReference type="InterPro" id="IPR003339">
    <property type="entry name" value="ABC/ECF_trnsptr_transmembrane"/>
</dbReference>
<dbReference type="CDD" id="cd16914">
    <property type="entry name" value="EcfT"/>
    <property type="match status" value="1"/>
</dbReference>